<name>A0A0X3Q8Z1_SCHSO</name>
<evidence type="ECO:0000256" key="1">
    <source>
        <dbReference type="SAM" id="MobiDB-lite"/>
    </source>
</evidence>
<dbReference type="AlphaFoldDB" id="A0A0X3Q8Z1"/>
<gene>
    <name evidence="2" type="ORF">TR84304</name>
</gene>
<feature type="compositionally biased region" description="Low complexity" evidence="1">
    <location>
        <begin position="198"/>
        <end position="208"/>
    </location>
</feature>
<feature type="compositionally biased region" description="Basic and acidic residues" evidence="1">
    <location>
        <begin position="120"/>
        <end position="133"/>
    </location>
</feature>
<dbReference type="EMBL" id="GEEE01004238">
    <property type="protein sequence ID" value="JAP58987.1"/>
    <property type="molecule type" value="Transcribed_RNA"/>
</dbReference>
<reference evidence="2" key="1">
    <citation type="submission" date="2016-01" db="EMBL/GenBank/DDBJ databases">
        <title>Reference transcriptome for the parasite Schistocephalus solidus: insights into the molecular evolution of parasitism.</title>
        <authorList>
            <person name="Hebert F.O."/>
            <person name="Grambauer S."/>
            <person name="Barber I."/>
            <person name="Landry C.R."/>
            <person name="Aubin-Horth N."/>
        </authorList>
    </citation>
    <scope>NUCLEOTIDE SEQUENCE</scope>
</reference>
<feature type="region of interest" description="Disordered" evidence="1">
    <location>
        <begin position="198"/>
        <end position="251"/>
    </location>
</feature>
<accession>A0A0X3Q8Z1</accession>
<proteinExistence type="predicted"/>
<feature type="region of interest" description="Disordered" evidence="1">
    <location>
        <begin position="117"/>
        <end position="142"/>
    </location>
</feature>
<organism evidence="2">
    <name type="scientific">Schistocephalus solidus</name>
    <name type="common">Tapeworm</name>
    <dbReference type="NCBI Taxonomy" id="70667"/>
    <lineage>
        <taxon>Eukaryota</taxon>
        <taxon>Metazoa</taxon>
        <taxon>Spiralia</taxon>
        <taxon>Lophotrochozoa</taxon>
        <taxon>Platyhelminthes</taxon>
        <taxon>Cestoda</taxon>
        <taxon>Eucestoda</taxon>
        <taxon>Diphyllobothriidea</taxon>
        <taxon>Diphyllobothriidae</taxon>
        <taxon>Schistocephalus</taxon>
    </lineage>
</organism>
<sequence length="414" mass="45166">MDQRMPKSPLDLSCPVDSVIDVVSSPIEVENIEIQEGQNTGQGRSVVRPVILSNAARSFESGISASEASNSSPGSGCSYKPKKNWLAQYGWRKKGVSPDFPSCLSWDSGEWYAESGSSEKSAESLKETRSTRTDRRKSQKRVSAFGMQTVKDEFGILGCRKRTSSVPCRTNEPSYFGHEAFQLNSSLIETDGRSSALSSIPCSSSSSSPNNAGQKLSFFSESSSDDEAPVNSIANASGRSPTTAPPSCMQHQSLLHVRRQSPLRRRSETIKSDSVDCLLHKIPQSALTPDVSPTATSGFFTDSSFSLDRTLPTVSEDNLPTVACDAKDSEPSHSFARDCQHHRQRVIAQTYPSKYWTIRKRAASDANNCSCLKRSRSLAGKRMARGIPDHVDVEEVLNSHNENSKSGVVKITIT</sequence>
<evidence type="ECO:0000313" key="2">
    <source>
        <dbReference type="EMBL" id="JAP58987.1"/>
    </source>
</evidence>
<protein>
    <submittedName>
        <fullName evidence="2">Uncharacterized protein</fullName>
    </submittedName>
</protein>
<feature type="compositionally biased region" description="Polar residues" evidence="1">
    <location>
        <begin position="232"/>
        <end position="242"/>
    </location>
</feature>